<sequence length="1791" mass="197334">MADEYSYPLLVELEENNVERLKFKLTKYFQSKKANGGDCEVEHESGSRTAALRFRTQGDQMNVLGKATHEMTLSKGVTLKMTVRLPPDEKAAQESGSPDQLDKKSDVAEAKGRDDDDAEEEEPYSTSAVLGNIPETFDRMMLELVVEDILKKHDSPSDPPCFTLEIIPEISSTVVSFQATKENLDFVRRCPESRTFTSKGLSVRPLEVTKQVAVEDIQNLNKGVLQLYFETQGGDVENVELNEVEQSAVITFKDDKAFQKILKKKHCIGEKKIRVFPFYKSLGTALYGQDRPSLNLPAPVSKPIDNAVWRFLKDSQSAAESIRSDLAKHFCDVNLHQSTVCLSPMPSLLKQMEAKAMVREWGETVKSAFAQAVSKYKSIKFRPESEVWEESEENFRQTLQNKGVVVVPDRTSGILSVVGLEDDVNSLEDTLCEVIKEIVKRRQREKSSITQVINVPPSVFRLLSHDDLKKKLLSVYPELKMSFRTESSALIVTGVSEEILEAHRVICDATCSVKRSTLEMDTFVLDLLKGEEEGELTNALLTSNGINAAFEINAQKVQLLAFSDRDLNEATEHLQGLLISEYIEVEDCSILEKPEWMHLVSQVENANSKPCRNLQIHTTDQQVVVCGHTDSVVKVSSELHEFLKQNAQVEEIIVVKPNTIVEYVKKRKSSCLEKVKGNVVVSFRNEAICLSGSRAEVTYCKSSVEGLVNSVICDRLKVSNPAVQTFFRENERMYVSSLLDETGCLVQLVDDTNGKQDQGPIPVYKVQTFHGVEIAVCKADMCTYPVDAVVNSSNKVLKHDGGLSAALLKAAGHQLQVECNKIIASMGQLKPGECVITDAGGQLCCKKIIHVVGPIFDPAASQKAVAQMKRAVRGSLELAERHRLSSVALPTISRVQGFPLDLCVTTIVKAVKEHCDECDDDDDDLRRIHLVDNEDTAVQAIEKALRREFKNDSASQSPRLQAKATRSPLKKPVGSSSGDPNCLGHVKTKEGLDIILTKGKIQKATTAVTVNTVSEDLALNKGAVSHAIFSVAGPQLQQLVNAKSAGGNIGEIIVTNGCKLKSKQVFHAVAPHWDNGQGTAEKTLSDIFKSCLETAEDTGLTSISFPAIGTGNLGFPKNLVASLLLKEISAFSSNKQPKHLNTVVIILYPQDAQTIQAFSDEFMNEFTSASGGSVSPSSPQAQGHFSKVVSSSGAHETKMKSVVIQVVTGDITKETSEVVVNSSNEAFSLKSGVSKAILDAAGQAVEAECQTLGAQANTGMILTQPGNLKCKKILHLAGQTDLVKIHNVVKDALQMCMKNSFTSVSIPAIGTGQGNVQPRQVADAMFDAVTDVLSQNTSVSLKTIRIVIFQPQMLQDFHSSMLQREQREAPKLKDKGTNDKDNNWFWGSLRTIRSYIKGDGADKQQNGGGDLPPVEVEPTLFHICGDTKAKVESAKKWITDWITSDQTSHVISDPAVLSFSDADLHHIADIQKRVTITIDKVQATLTIEGFSKNVLKATSVIMKMLKKMKDDEDLQKDVEMVSTVADWQYQPQGSQFQSFDSMTNFQLEQAWQKNQPNVTVTVQGRNYTVALPKGPATDSQGNTLQIKRIDKLKGEEVPVHWDPMPPNTSSHAVTIKAGTPEYTEVLNLFQASCNRAVTKIERIQNPVLWKSLQIKKRDMEQRNGHQNNERRLFHGTCQTTIKTINELGFNRSYAGKNAACYGNGTYFAVQANYSANDTYSKPNPNGEKCMYLCRVLTGDFTVGQKNMITPPAKGASSVQMYDSVVDNAVNPSMFVIFHDSQACPEYLITFK</sequence>
<dbReference type="PROSITE" id="PS50918">
    <property type="entry name" value="WWE"/>
    <property type="match status" value="1"/>
</dbReference>
<dbReference type="InterPro" id="IPR057048">
    <property type="entry name" value="PARP14_KH_6"/>
</dbReference>
<dbReference type="CDD" id="cd02907">
    <property type="entry name" value="Macro_Af1521_BAL-like"/>
    <property type="match status" value="1"/>
</dbReference>
<dbReference type="GO" id="GO:1990404">
    <property type="term" value="F:NAD+-protein mono-ADP-ribosyltransferase activity"/>
    <property type="evidence" value="ECO:0007669"/>
    <property type="project" value="TreeGrafter"/>
</dbReference>
<feature type="domain" description="WWE" evidence="9">
    <location>
        <begin position="1513"/>
        <end position="1588"/>
    </location>
</feature>
<dbReference type="Pfam" id="PF23084">
    <property type="entry name" value="KH_PARP14_1"/>
    <property type="match status" value="1"/>
</dbReference>
<dbReference type="GO" id="GO:0005634">
    <property type="term" value="C:nucleus"/>
    <property type="evidence" value="ECO:0007669"/>
    <property type="project" value="UniProtKB-SubCell"/>
</dbReference>
<keyword evidence="2 7" id="KW-0328">Glycosyltransferase</keyword>
<evidence type="ECO:0000256" key="1">
    <source>
        <dbReference type="ARBA" id="ARBA00004123"/>
    </source>
</evidence>
<dbReference type="InterPro" id="IPR057045">
    <property type="entry name" value="PARP14_KH_3"/>
</dbReference>
<comment type="caution">
    <text evidence="12">The sequence shown here is derived from an EMBL/GenBank/DDBJ whole genome shotgun (WGS) entry which is preliminary data.</text>
</comment>
<dbReference type="Pfam" id="PF23222">
    <property type="entry name" value="RRM_PARP14_1"/>
    <property type="match status" value="1"/>
</dbReference>
<evidence type="ECO:0000256" key="8">
    <source>
        <dbReference type="SAM" id="MobiDB-lite"/>
    </source>
</evidence>
<comment type="subcellular location">
    <subcellularLocation>
        <location evidence="1">Nucleus</location>
    </subcellularLocation>
</comment>
<dbReference type="GO" id="GO:0003714">
    <property type="term" value="F:transcription corepressor activity"/>
    <property type="evidence" value="ECO:0007669"/>
    <property type="project" value="TreeGrafter"/>
</dbReference>
<dbReference type="InterPro" id="IPR004170">
    <property type="entry name" value="WWE_dom"/>
</dbReference>
<dbReference type="InterPro" id="IPR057050">
    <property type="entry name" value="RRM_PARP14_2"/>
</dbReference>
<accession>A0AAV6REZ1</accession>
<dbReference type="PROSITE" id="PS51154">
    <property type="entry name" value="MACRO"/>
    <property type="match status" value="3"/>
</dbReference>
<keyword evidence="5" id="KW-0539">Nucleus</keyword>
<feature type="compositionally biased region" description="Basic and acidic residues" evidence="8">
    <location>
        <begin position="100"/>
        <end position="114"/>
    </location>
</feature>
<dbReference type="InterPro" id="IPR057051">
    <property type="entry name" value="PARP14_RPM_1"/>
</dbReference>
<dbReference type="Pfam" id="PF23249">
    <property type="entry name" value="KH_PARP14_3"/>
    <property type="match status" value="1"/>
</dbReference>
<evidence type="ECO:0000256" key="4">
    <source>
        <dbReference type="ARBA" id="ARBA00023027"/>
    </source>
</evidence>
<dbReference type="PROSITE" id="PS51059">
    <property type="entry name" value="PARP_CATALYTIC"/>
    <property type="match status" value="1"/>
</dbReference>
<dbReference type="EMBL" id="JAGKHQ010000012">
    <property type="protein sequence ID" value="KAG7503025.1"/>
    <property type="molecule type" value="Genomic_DNA"/>
</dbReference>
<dbReference type="InterPro" id="IPR002589">
    <property type="entry name" value="Macro_dom"/>
</dbReference>
<dbReference type="CDD" id="cd02903">
    <property type="entry name" value="Macro_BAL-like"/>
    <property type="match status" value="2"/>
</dbReference>
<evidence type="ECO:0000259" key="9">
    <source>
        <dbReference type="PROSITE" id="PS50918"/>
    </source>
</evidence>
<dbReference type="InterPro" id="IPR052056">
    <property type="entry name" value="Mono-ARTD/PARP"/>
</dbReference>
<dbReference type="InterPro" id="IPR057049">
    <property type="entry name" value="PARP14_KH_8"/>
</dbReference>
<dbReference type="InterPro" id="IPR057046">
    <property type="entry name" value="PARP14_KH_4"/>
</dbReference>
<evidence type="ECO:0000259" key="10">
    <source>
        <dbReference type="PROSITE" id="PS51059"/>
    </source>
</evidence>
<dbReference type="Pfam" id="PF23251">
    <property type="entry name" value="KH_PARP14_4"/>
    <property type="match status" value="1"/>
</dbReference>
<evidence type="ECO:0000313" key="12">
    <source>
        <dbReference type="EMBL" id="KAG7503025.1"/>
    </source>
</evidence>
<dbReference type="InterPro" id="IPR057044">
    <property type="entry name" value="PARP14_KH_1"/>
</dbReference>
<dbReference type="InterPro" id="IPR054596">
    <property type="entry name" value="PARP14_WWE"/>
</dbReference>
<dbReference type="Pfam" id="PF23254">
    <property type="entry name" value="KH_PARP14_8"/>
    <property type="match status" value="1"/>
</dbReference>
<dbReference type="Pfam" id="PF00644">
    <property type="entry name" value="PARP"/>
    <property type="match status" value="1"/>
</dbReference>
<dbReference type="Proteomes" id="UP000693946">
    <property type="component" value="Linkage Group LG2"/>
</dbReference>
<dbReference type="EC" id="2.4.2.-" evidence="7"/>
<gene>
    <name evidence="12" type="ORF">JOB18_030821</name>
</gene>
<reference evidence="12 13" key="1">
    <citation type="journal article" date="2021" name="Sci. Rep.">
        <title>Chromosome anchoring in Senegalese sole (Solea senegalensis) reveals sex-associated markers and genome rearrangements in flatfish.</title>
        <authorList>
            <person name="Guerrero-Cozar I."/>
            <person name="Gomez-Garrido J."/>
            <person name="Berbel C."/>
            <person name="Martinez-Blanch J.F."/>
            <person name="Alioto T."/>
            <person name="Claros M.G."/>
            <person name="Gagnaire P.A."/>
            <person name="Manchado M."/>
        </authorList>
    </citation>
    <scope>NUCLEOTIDE SEQUENCE [LARGE SCALE GENOMIC DNA]</scope>
    <source>
        <strain evidence="12">Sse05_10M</strain>
    </source>
</reference>
<feature type="region of interest" description="Disordered" evidence="8">
    <location>
        <begin position="89"/>
        <end position="130"/>
    </location>
</feature>
<dbReference type="Pfam" id="PF23252">
    <property type="entry name" value="KH_PARP14_5"/>
    <property type="match status" value="1"/>
</dbReference>
<dbReference type="InterPro" id="IPR057047">
    <property type="entry name" value="PARP14_KH_5"/>
</dbReference>
<evidence type="ECO:0000256" key="3">
    <source>
        <dbReference type="ARBA" id="ARBA00022679"/>
    </source>
</evidence>
<dbReference type="GO" id="GO:0003950">
    <property type="term" value="F:NAD+ poly-ADP-ribosyltransferase activity"/>
    <property type="evidence" value="ECO:0007669"/>
    <property type="project" value="UniProtKB-UniRule"/>
</dbReference>
<dbReference type="PANTHER" id="PTHR14453">
    <property type="entry name" value="PARP/ZINC FINGER CCCH TYPE DOMAIN CONTAINING PROTEIN"/>
    <property type="match status" value="1"/>
</dbReference>
<dbReference type="GO" id="GO:0070212">
    <property type="term" value="P:protein poly-ADP-ribosylation"/>
    <property type="evidence" value="ECO:0007669"/>
    <property type="project" value="TreeGrafter"/>
</dbReference>
<feature type="domain" description="PARP catalytic" evidence="10">
    <location>
        <begin position="1597"/>
        <end position="1791"/>
    </location>
</feature>
<feature type="domain" description="Macro" evidence="11">
    <location>
        <begin position="1191"/>
        <end position="1365"/>
    </location>
</feature>
<dbReference type="Pfam" id="PF23245">
    <property type="entry name" value="RRM_PARP14_2"/>
    <property type="match status" value="1"/>
</dbReference>
<dbReference type="InterPro" id="IPR057043">
    <property type="entry name" value="PARP14_KH_2"/>
</dbReference>
<dbReference type="Pfam" id="PF22005">
    <property type="entry name" value="WWE_1"/>
    <property type="match status" value="1"/>
</dbReference>
<evidence type="ECO:0000256" key="6">
    <source>
        <dbReference type="ARBA" id="ARBA00024347"/>
    </source>
</evidence>
<evidence type="ECO:0000256" key="7">
    <source>
        <dbReference type="RuleBase" id="RU362114"/>
    </source>
</evidence>
<keyword evidence="4 7" id="KW-0520">NAD</keyword>
<comment type="similarity">
    <text evidence="6">Belongs to the ARTD/PARP family.</text>
</comment>
<dbReference type="Pfam" id="PF01661">
    <property type="entry name" value="Macro"/>
    <property type="match status" value="3"/>
</dbReference>
<dbReference type="CDD" id="cd01439">
    <property type="entry name" value="TCCD_inducible_PARP_like"/>
    <property type="match status" value="1"/>
</dbReference>
<evidence type="ECO:0000256" key="5">
    <source>
        <dbReference type="ARBA" id="ARBA00023242"/>
    </source>
</evidence>
<feature type="domain" description="Macro" evidence="11">
    <location>
        <begin position="761"/>
        <end position="949"/>
    </location>
</feature>
<dbReference type="GO" id="GO:0010629">
    <property type="term" value="P:negative regulation of gene expression"/>
    <property type="evidence" value="ECO:0007669"/>
    <property type="project" value="TreeGrafter"/>
</dbReference>
<feature type="domain" description="Macro" evidence="11">
    <location>
        <begin position="981"/>
        <end position="1166"/>
    </location>
</feature>
<proteinExistence type="inferred from homology"/>
<dbReference type="FunFam" id="3.90.228.10:FF:000008">
    <property type="entry name" value="Poly [ADP-ribose] polymerase"/>
    <property type="match status" value="1"/>
</dbReference>
<dbReference type="PANTHER" id="PTHR14453:SF89">
    <property type="entry name" value="PROTEIN MONO-ADP-RIBOSYLTRANSFERASE PARP14"/>
    <property type="match status" value="1"/>
</dbReference>
<dbReference type="Pfam" id="PF23085">
    <property type="entry name" value="RRM_PARP14_3"/>
    <property type="match status" value="1"/>
</dbReference>
<dbReference type="Pfam" id="PF23248">
    <property type="entry name" value="KH_PARP14_2"/>
    <property type="match status" value="1"/>
</dbReference>
<evidence type="ECO:0000259" key="11">
    <source>
        <dbReference type="PROSITE" id="PS51154"/>
    </source>
</evidence>
<dbReference type="Pfam" id="PF23253">
    <property type="entry name" value="KH_PARP14_6"/>
    <property type="match status" value="1"/>
</dbReference>
<evidence type="ECO:0000313" key="13">
    <source>
        <dbReference type="Proteomes" id="UP000693946"/>
    </source>
</evidence>
<organism evidence="12 13">
    <name type="scientific">Solea senegalensis</name>
    <name type="common">Senegalese sole</name>
    <dbReference type="NCBI Taxonomy" id="28829"/>
    <lineage>
        <taxon>Eukaryota</taxon>
        <taxon>Metazoa</taxon>
        <taxon>Chordata</taxon>
        <taxon>Craniata</taxon>
        <taxon>Vertebrata</taxon>
        <taxon>Euteleostomi</taxon>
        <taxon>Actinopterygii</taxon>
        <taxon>Neopterygii</taxon>
        <taxon>Teleostei</taxon>
        <taxon>Neoteleostei</taxon>
        <taxon>Acanthomorphata</taxon>
        <taxon>Carangaria</taxon>
        <taxon>Pleuronectiformes</taxon>
        <taxon>Pleuronectoidei</taxon>
        <taxon>Soleidae</taxon>
        <taxon>Solea</taxon>
    </lineage>
</organism>
<dbReference type="GO" id="GO:0005737">
    <property type="term" value="C:cytoplasm"/>
    <property type="evidence" value="ECO:0007669"/>
    <property type="project" value="TreeGrafter"/>
</dbReference>
<keyword evidence="13" id="KW-1185">Reference proteome</keyword>
<dbReference type="InterPro" id="IPR012317">
    <property type="entry name" value="Poly(ADP-ribose)pol_cat_dom"/>
</dbReference>
<name>A0AAV6REZ1_SOLSE</name>
<dbReference type="SMART" id="SM00506">
    <property type="entry name" value="A1pp"/>
    <property type="match status" value="3"/>
</dbReference>
<feature type="region of interest" description="Disordered" evidence="8">
    <location>
        <begin position="948"/>
        <end position="982"/>
    </location>
</feature>
<keyword evidence="3 7" id="KW-0808">Transferase</keyword>
<evidence type="ECO:0000256" key="2">
    <source>
        <dbReference type="ARBA" id="ARBA00022676"/>
    </source>
</evidence>
<protein>
    <recommendedName>
        <fullName evidence="7">Poly [ADP-ribose] polymerase</fullName>
        <shortName evidence="7">PARP</shortName>
        <ecNumber evidence="7">2.4.2.-</ecNumber>
    </recommendedName>
</protein>